<comment type="caution">
    <text evidence="2">The sequence shown here is derived from an EMBL/GenBank/DDBJ whole genome shotgun (WGS) entry which is preliminary data.</text>
</comment>
<keyword evidence="3" id="KW-1185">Reference proteome</keyword>
<evidence type="ECO:0000313" key="3">
    <source>
        <dbReference type="Proteomes" id="UP001500582"/>
    </source>
</evidence>
<accession>A0ABP8GP75</accession>
<organism evidence="2 3">
    <name type="scientific">Mucilaginibacter gynuensis</name>
    <dbReference type="NCBI Taxonomy" id="1302236"/>
    <lineage>
        <taxon>Bacteria</taxon>
        <taxon>Pseudomonadati</taxon>
        <taxon>Bacteroidota</taxon>
        <taxon>Sphingobacteriia</taxon>
        <taxon>Sphingobacteriales</taxon>
        <taxon>Sphingobacteriaceae</taxon>
        <taxon>Mucilaginibacter</taxon>
    </lineage>
</organism>
<feature type="chain" id="PRO_5046571122" description="Outer membrane protein beta-barrel domain-containing protein" evidence="1">
    <location>
        <begin position="21"/>
        <end position="211"/>
    </location>
</feature>
<dbReference type="RefSeq" id="WP_345212111.1">
    <property type="nucleotide sequence ID" value="NZ_BAABFT010000008.1"/>
</dbReference>
<sequence>MNKHIVAIVLCFIAFKNASAQTEKGSQNLGASFGISTTTYTTEGYDSKTKGTSYNISPNYSYFIADKLDIGTSLGFNRVVSTVKNSNPTNIKQINRELSASVFLRKYFLYNNKIGIRTGPYFTYTHNKSGTTNADAIYNSNYKSNYYRGGVNLDFVYYPTTNIGLAAGIADISYIHEKAEASNSLGAANSNTFNLRFMDNLSLSIFYVFGK</sequence>
<protein>
    <recommendedName>
        <fullName evidence="4">Outer membrane protein beta-barrel domain-containing protein</fullName>
    </recommendedName>
</protein>
<evidence type="ECO:0000256" key="1">
    <source>
        <dbReference type="SAM" id="SignalP"/>
    </source>
</evidence>
<evidence type="ECO:0000313" key="2">
    <source>
        <dbReference type="EMBL" id="GAA4327964.1"/>
    </source>
</evidence>
<name>A0ABP8GP75_9SPHI</name>
<proteinExistence type="predicted"/>
<feature type="signal peptide" evidence="1">
    <location>
        <begin position="1"/>
        <end position="20"/>
    </location>
</feature>
<dbReference type="Proteomes" id="UP001500582">
    <property type="component" value="Unassembled WGS sequence"/>
</dbReference>
<keyword evidence="1" id="KW-0732">Signal</keyword>
<evidence type="ECO:0008006" key="4">
    <source>
        <dbReference type="Google" id="ProtNLM"/>
    </source>
</evidence>
<dbReference type="EMBL" id="BAABFT010000008">
    <property type="protein sequence ID" value="GAA4327964.1"/>
    <property type="molecule type" value="Genomic_DNA"/>
</dbReference>
<reference evidence="3" key="1">
    <citation type="journal article" date="2019" name="Int. J. Syst. Evol. Microbiol.">
        <title>The Global Catalogue of Microorganisms (GCM) 10K type strain sequencing project: providing services to taxonomists for standard genome sequencing and annotation.</title>
        <authorList>
            <consortium name="The Broad Institute Genomics Platform"/>
            <consortium name="The Broad Institute Genome Sequencing Center for Infectious Disease"/>
            <person name="Wu L."/>
            <person name="Ma J."/>
        </authorList>
    </citation>
    <scope>NUCLEOTIDE SEQUENCE [LARGE SCALE GENOMIC DNA]</scope>
    <source>
        <strain evidence="3">JCM 17705</strain>
    </source>
</reference>
<gene>
    <name evidence="2" type="ORF">GCM10023149_31740</name>
</gene>